<name>A0A7C4FCA3_9CREN</name>
<accession>A0A7C4FCA3</accession>
<dbReference type="Pfam" id="PF09376">
    <property type="entry name" value="NurA"/>
    <property type="match status" value="1"/>
</dbReference>
<reference evidence="2" key="1">
    <citation type="journal article" date="2020" name="mSystems">
        <title>Genome- and Community-Level Interaction Insights into Carbon Utilization and Element Cycling Functions of Hydrothermarchaeota in Hydrothermal Sediment.</title>
        <authorList>
            <person name="Zhou Z."/>
            <person name="Liu Y."/>
            <person name="Xu W."/>
            <person name="Pan J."/>
            <person name="Luo Z.H."/>
            <person name="Li M."/>
        </authorList>
    </citation>
    <scope>NUCLEOTIDE SEQUENCE [LARGE SCALE GENOMIC DNA]</scope>
    <source>
        <strain evidence="2">SpSt-732</strain>
    </source>
</reference>
<sequence length="382" mass="42538">MESPEELLTREAAGVAPEIVEKVLVRTAGRLVKEVEKVRLRIDEIRRSVEARGDIFALRVAGDYERLCYAAVDSSFTAPAIELVGGYLGIIAVVKVLYGSRCGGGRRGSADAEVYTELWFNRDYVNEFAKYYERATALRLLEAKRGGGLHFDVLLLDGEIVPRVWRGSGSEPLRVRAVEVTNRIIELADETDTAVAGVLKRSYSRDLVNILGFHDLRLSDRAVMSLALKPGEYLVAGSYSDLHRELEKLRGRPGVDDEWLKARLEWYEGILQNTPTGYEVKLAFYRAPRTLYPTATKVEYMTSSSLHEEALISSLVHISTATGLPAPVDEADRLATSTLTRELKQTVYQKLIAEVAKSTKASVREVLPLLSLMNPEKLHIVS</sequence>
<gene>
    <name evidence="2" type="ORF">ENV14_08275</name>
</gene>
<dbReference type="AlphaFoldDB" id="A0A7C4FCA3"/>
<comment type="caution">
    <text evidence="2">The sequence shown here is derived from an EMBL/GenBank/DDBJ whole genome shotgun (WGS) entry which is preliminary data.</text>
</comment>
<proteinExistence type="predicted"/>
<dbReference type="SMART" id="SM00933">
    <property type="entry name" value="NurA"/>
    <property type="match status" value="1"/>
</dbReference>
<organism evidence="2">
    <name type="scientific">Ignisphaera aggregans</name>
    <dbReference type="NCBI Taxonomy" id="334771"/>
    <lineage>
        <taxon>Archaea</taxon>
        <taxon>Thermoproteota</taxon>
        <taxon>Thermoprotei</taxon>
        <taxon>Desulfurococcales</taxon>
        <taxon>Desulfurococcaceae</taxon>
        <taxon>Ignisphaera</taxon>
    </lineage>
</organism>
<dbReference type="InterPro" id="IPR018977">
    <property type="entry name" value="NurA_domain"/>
</dbReference>
<protein>
    <submittedName>
        <fullName evidence="2">DNA double-strand break repair nuclease NurA</fullName>
    </submittedName>
</protein>
<evidence type="ECO:0000313" key="2">
    <source>
        <dbReference type="EMBL" id="HGI88362.1"/>
    </source>
</evidence>
<dbReference type="EMBL" id="DTFF01000067">
    <property type="protein sequence ID" value="HGI88362.1"/>
    <property type="molecule type" value="Genomic_DNA"/>
</dbReference>
<evidence type="ECO:0000259" key="1">
    <source>
        <dbReference type="SMART" id="SM00933"/>
    </source>
</evidence>
<feature type="domain" description="NurA" evidence="1">
    <location>
        <begin position="67"/>
        <end position="337"/>
    </location>
</feature>